<dbReference type="EMBL" id="MU825886">
    <property type="protein sequence ID" value="KAJ7384471.1"/>
    <property type="molecule type" value="Genomic_DNA"/>
</dbReference>
<reference evidence="1" key="1">
    <citation type="submission" date="2023-01" db="EMBL/GenBank/DDBJ databases">
        <title>Genome assembly of the deep-sea coral Lophelia pertusa.</title>
        <authorList>
            <person name="Herrera S."/>
            <person name="Cordes E."/>
        </authorList>
    </citation>
    <scope>NUCLEOTIDE SEQUENCE</scope>
    <source>
        <strain evidence="1">USNM1676648</strain>
        <tissue evidence="1">Polyp</tissue>
    </source>
</reference>
<evidence type="ECO:0000313" key="1">
    <source>
        <dbReference type="EMBL" id="KAJ7384471.1"/>
    </source>
</evidence>
<organism evidence="1 2">
    <name type="scientific">Desmophyllum pertusum</name>
    <dbReference type="NCBI Taxonomy" id="174260"/>
    <lineage>
        <taxon>Eukaryota</taxon>
        <taxon>Metazoa</taxon>
        <taxon>Cnidaria</taxon>
        <taxon>Anthozoa</taxon>
        <taxon>Hexacorallia</taxon>
        <taxon>Scleractinia</taxon>
        <taxon>Caryophylliina</taxon>
        <taxon>Caryophylliidae</taxon>
        <taxon>Desmophyllum</taxon>
    </lineage>
</organism>
<evidence type="ECO:0008006" key="3">
    <source>
        <dbReference type="Google" id="ProtNLM"/>
    </source>
</evidence>
<protein>
    <recommendedName>
        <fullName evidence="3">Tetratricopeptide repeat protein</fullName>
    </recommendedName>
</protein>
<keyword evidence="2" id="KW-1185">Reference proteome</keyword>
<evidence type="ECO:0000313" key="2">
    <source>
        <dbReference type="Proteomes" id="UP001163046"/>
    </source>
</evidence>
<accession>A0A9W9ZMW8</accession>
<dbReference type="PROSITE" id="PS50293">
    <property type="entry name" value="TPR_REGION"/>
    <property type="match status" value="1"/>
</dbReference>
<dbReference type="AlphaFoldDB" id="A0A9W9ZMW8"/>
<comment type="caution">
    <text evidence="1">The sequence shown here is derived from an EMBL/GenBank/DDBJ whole genome shotgun (WGS) entry which is preliminary data.</text>
</comment>
<gene>
    <name evidence="1" type="ORF">OS493_021100</name>
</gene>
<dbReference type="SUPFAM" id="SSF48452">
    <property type="entry name" value="TPR-like"/>
    <property type="match status" value="1"/>
</dbReference>
<dbReference type="Proteomes" id="UP001163046">
    <property type="component" value="Unassembled WGS sequence"/>
</dbReference>
<dbReference type="OrthoDB" id="5986190at2759"/>
<dbReference type="Gene3D" id="1.25.40.10">
    <property type="entry name" value="Tetratricopeptide repeat domain"/>
    <property type="match status" value="1"/>
</dbReference>
<dbReference type="Pfam" id="PF13424">
    <property type="entry name" value="TPR_12"/>
    <property type="match status" value="1"/>
</dbReference>
<name>A0A9W9ZMW8_9CNID</name>
<proteinExistence type="predicted"/>
<sequence length="102" mass="11355">MFTSGEYQAAVNIWRNICLVRYRELLGTHPFTASLLHYIGDAYQKLGDPQRAVAFKIESLDMRKFLLGDDHLDTARAYYGLGCALGALGSTEDALENLNRAA</sequence>
<dbReference type="InterPro" id="IPR011990">
    <property type="entry name" value="TPR-like_helical_dom_sf"/>
</dbReference>